<evidence type="ECO:0000256" key="1">
    <source>
        <dbReference type="SAM" id="MobiDB-lite"/>
    </source>
</evidence>
<sequence length="155" mass="17971">MKGTLNTQKAEDTLKTWNQSQLMQKLKDLGDNDFLENINSRSRPNEFLCARIIWLLKSKKLDNSALFQTMTLPQNSPNPRISGKKRPLNELSTSSNGRRQTLDPSFFSRHNLNKDKQNKNEGNDNEEIDSNPSKRVSLNFVFFFPPPDSIYLYDF</sequence>
<protein>
    <submittedName>
        <fullName evidence="2">Uncharacterized protein</fullName>
    </submittedName>
</protein>
<reference evidence="2 3" key="1">
    <citation type="journal article" date="2013" name="Curr. Biol.">
        <title>The Genome of the Foraminiferan Reticulomyxa filosa.</title>
        <authorList>
            <person name="Glockner G."/>
            <person name="Hulsmann N."/>
            <person name="Schleicher M."/>
            <person name="Noegel A.A."/>
            <person name="Eichinger L."/>
            <person name="Gallinger C."/>
            <person name="Pawlowski J."/>
            <person name="Sierra R."/>
            <person name="Euteneuer U."/>
            <person name="Pillet L."/>
            <person name="Moustafa A."/>
            <person name="Platzer M."/>
            <person name="Groth M."/>
            <person name="Szafranski K."/>
            <person name="Schliwa M."/>
        </authorList>
    </citation>
    <scope>NUCLEOTIDE SEQUENCE [LARGE SCALE GENOMIC DNA]</scope>
</reference>
<feature type="compositionally biased region" description="Polar residues" evidence="1">
    <location>
        <begin position="69"/>
        <end position="79"/>
    </location>
</feature>
<feature type="compositionally biased region" description="Basic and acidic residues" evidence="1">
    <location>
        <begin position="112"/>
        <end position="122"/>
    </location>
</feature>
<proteinExistence type="predicted"/>
<accession>X6MIU2</accession>
<organism evidence="2 3">
    <name type="scientific">Reticulomyxa filosa</name>
    <dbReference type="NCBI Taxonomy" id="46433"/>
    <lineage>
        <taxon>Eukaryota</taxon>
        <taxon>Sar</taxon>
        <taxon>Rhizaria</taxon>
        <taxon>Retaria</taxon>
        <taxon>Foraminifera</taxon>
        <taxon>Monothalamids</taxon>
        <taxon>Reticulomyxidae</taxon>
        <taxon>Reticulomyxa</taxon>
    </lineage>
</organism>
<keyword evidence="3" id="KW-1185">Reference proteome</keyword>
<comment type="caution">
    <text evidence="2">The sequence shown here is derived from an EMBL/GenBank/DDBJ whole genome shotgun (WGS) entry which is preliminary data.</text>
</comment>
<feature type="compositionally biased region" description="Polar residues" evidence="1">
    <location>
        <begin position="90"/>
        <end position="103"/>
    </location>
</feature>
<dbReference type="Proteomes" id="UP000023152">
    <property type="component" value="Unassembled WGS sequence"/>
</dbReference>
<name>X6MIU2_RETFI</name>
<dbReference type="AlphaFoldDB" id="X6MIU2"/>
<gene>
    <name evidence="2" type="ORF">RFI_23573</name>
</gene>
<evidence type="ECO:0000313" key="2">
    <source>
        <dbReference type="EMBL" id="ETO13794.1"/>
    </source>
</evidence>
<evidence type="ECO:0000313" key="3">
    <source>
        <dbReference type="Proteomes" id="UP000023152"/>
    </source>
</evidence>
<feature type="region of interest" description="Disordered" evidence="1">
    <location>
        <begin position="69"/>
        <end position="131"/>
    </location>
</feature>
<dbReference type="EMBL" id="ASPP01020383">
    <property type="protein sequence ID" value="ETO13794.1"/>
    <property type="molecule type" value="Genomic_DNA"/>
</dbReference>